<dbReference type="Proteomes" id="UP000031847">
    <property type="component" value="Unassembled WGS sequence"/>
</dbReference>
<keyword evidence="1" id="KW-0436">Ligase</keyword>
<protein>
    <submittedName>
        <fullName evidence="1">Leucyl-tRNA synthetase</fullName>
    </submittedName>
</protein>
<accession>A0A0B8QXZ0</accession>
<dbReference type="RefSeq" id="WP_021214630.1">
    <property type="nucleotide sequence ID" value="NZ_BAABQR010000016.1"/>
</dbReference>
<dbReference type="CDD" id="cd21059">
    <property type="entry name" value="LciA-like"/>
    <property type="match status" value="1"/>
</dbReference>
<evidence type="ECO:0000313" key="2">
    <source>
        <dbReference type="Proteomes" id="UP000031847"/>
    </source>
</evidence>
<dbReference type="AlphaFoldDB" id="A0A0B8QXZ0"/>
<evidence type="ECO:0000313" key="1">
    <source>
        <dbReference type="EMBL" id="GAM81952.1"/>
    </source>
</evidence>
<sequence length="111" mass="12329">MFSEKKVELTEGEKLFLDSIYDLILNPDITEEERGVLISAKTDLEKTGFLPRVMNQLILAFRGNAINRTLTKPVSNFYVNLYNTTSLMENISGAATLSAAMIPIWSVGGNN</sequence>
<dbReference type="Pfam" id="PF08951">
    <property type="entry name" value="EntA_Immun"/>
    <property type="match status" value="1"/>
</dbReference>
<name>A0A0B8QXZ0_LACLL</name>
<dbReference type="PATRIC" id="fig|1360.96.peg.2247"/>
<comment type="caution">
    <text evidence="1">The sequence shown here is derived from an EMBL/GenBank/DDBJ whole genome shotgun (WGS) entry which is preliminary data.</text>
</comment>
<dbReference type="EMBL" id="BBSI01000045">
    <property type="protein sequence ID" value="GAM81952.1"/>
    <property type="molecule type" value="Genomic_DNA"/>
</dbReference>
<dbReference type="InterPro" id="IPR015046">
    <property type="entry name" value="LciA_Immunity-like"/>
</dbReference>
<keyword evidence="1" id="KW-0030">Aminoacyl-tRNA synthetase</keyword>
<dbReference type="GO" id="GO:0004812">
    <property type="term" value="F:aminoacyl-tRNA ligase activity"/>
    <property type="evidence" value="ECO:0007669"/>
    <property type="project" value="UniProtKB-KW"/>
</dbReference>
<organism evidence="1 2">
    <name type="scientific">Lactococcus lactis subsp. lactis</name>
    <name type="common">Streptococcus lactis</name>
    <dbReference type="NCBI Taxonomy" id="1360"/>
    <lineage>
        <taxon>Bacteria</taxon>
        <taxon>Bacillati</taxon>
        <taxon>Bacillota</taxon>
        <taxon>Bacilli</taxon>
        <taxon>Lactobacillales</taxon>
        <taxon>Streptococcaceae</taxon>
        <taxon>Lactococcus</taxon>
    </lineage>
</organism>
<gene>
    <name evidence="1" type="ORF">JCM5805K_3078</name>
</gene>
<proteinExistence type="predicted"/>
<dbReference type="GO" id="GO:0030153">
    <property type="term" value="P:bacteriocin immunity"/>
    <property type="evidence" value="ECO:0007669"/>
    <property type="project" value="InterPro"/>
</dbReference>
<reference evidence="1 2" key="1">
    <citation type="submission" date="2015-01" db="EMBL/GenBank/DDBJ databases">
        <title>Lactococcus lactis subsp.lactis JCM 5805 whole genome shotgun sequence.</title>
        <authorList>
            <person name="Fujii T."/>
            <person name="Tomita Y."/>
            <person name="Ikushima S."/>
            <person name="Fujiwara D."/>
        </authorList>
    </citation>
    <scope>NUCLEOTIDE SEQUENCE [LARGE SCALE GENOMIC DNA]</scope>
    <source>
        <strain evidence="1 2">JCM 5805</strain>
    </source>
</reference>